<reference evidence="5" key="1">
    <citation type="submission" date="2016-10" db="EMBL/GenBank/DDBJ databases">
        <authorList>
            <person name="Varghese N."/>
            <person name="Submissions S."/>
        </authorList>
    </citation>
    <scope>NUCLEOTIDE SEQUENCE [LARGE SCALE GENOMIC DNA]</scope>
    <source>
        <strain evidence="5">DSM 28881</strain>
    </source>
</reference>
<dbReference type="STRING" id="1144750.SAMN05443431_108179"/>
<sequence length="719" mass="77046">MYKKLHNQTLNFRALFILVALAFSVQTFAFEDTYCGSIAGFEFSNGSSSTAISNNQSYYIGDLPSDFYIDLQVNGYSNSARYYVRNLDTGQCYNINENYAPYTFPGGNGAWNLGCGNFEVKSKIYKYSSCSSYCDSETIRFTITCSNPCGDISGLELSNGTDTVTVVDHGVYELDTLPNNFYADLIVNGQSESASLKVENLTTGQVFNVGENYLPYTAPGGNAAWSYGTGNFKITSKIFATNYCQGAACDENVIYFTINNTICGEVDGFEFSNFSDAAVSIVDGASYDLDNLPADFNINLLTSGNVESAYFTLTNLETGDVYTKTENATPYTYPGATTASWAHGCGTFKVCSSIYAANNAGGAECDSSCVTFTINCEEPCGTISEFAFSNTTDNVTIAQGGVYNIADLPEDFYVDAIVDGGSESVRLTATNLDTNETLVIIENVVPYTYPAGGVAWSLGLGNFQIQAELFSADYNGGTLCDTQTISFALVDVLQCEDVSAGTGSLSTGFAVVTPGVTVSVSVITNNDAVLPVGYQLGTVLTKGAGLTIEGVSESTTMILPVSGGNYKVHTLAYDPTTFNLNDIELGDTTAFYILDLIENNEICADLDANGNPLLIVTTGSTDRTTGATQLAETKGNDNLDAGLKLYPNPVVNELHVNINLLQGEVLTYSMMDVNGKQVLAGRLSSNTNMIQTNQLAGGLYILRMTSETRSFTKKVVVRK</sequence>
<name>A0A1I3RYE5_9FLAO</name>
<organism evidence="4 5">
    <name type="scientific">Olleya namhaensis</name>
    <dbReference type="NCBI Taxonomy" id="1144750"/>
    <lineage>
        <taxon>Bacteria</taxon>
        <taxon>Pseudomonadati</taxon>
        <taxon>Bacteroidota</taxon>
        <taxon>Flavobacteriia</taxon>
        <taxon>Flavobacteriales</taxon>
        <taxon>Flavobacteriaceae</taxon>
    </lineage>
</organism>
<feature type="domain" description="Secretion system C-terminal sorting" evidence="3">
    <location>
        <begin position="645"/>
        <end position="717"/>
    </location>
</feature>
<evidence type="ECO:0000313" key="4">
    <source>
        <dbReference type="EMBL" id="SFJ50286.1"/>
    </source>
</evidence>
<dbReference type="NCBIfam" id="TIGR04183">
    <property type="entry name" value="Por_Secre_tail"/>
    <property type="match status" value="1"/>
</dbReference>
<feature type="chain" id="PRO_5011658799" evidence="2">
    <location>
        <begin position="30"/>
        <end position="719"/>
    </location>
</feature>
<proteinExistence type="predicted"/>
<evidence type="ECO:0000256" key="2">
    <source>
        <dbReference type="SAM" id="SignalP"/>
    </source>
</evidence>
<dbReference type="Pfam" id="PF18962">
    <property type="entry name" value="Por_Secre_tail"/>
    <property type="match status" value="1"/>
</dbReference>
<evidence type="ECO:0000313" key="5">
    <source>
        <dbReference type="Proteomes" id="UP000199559"/>
    </source>
</evidence>
<accession>A0A1I3RYE5</accession>
<protein>
    <submittedName>
        <fullName evidence="4">Por secretion system C-terminal sorting domain-containing protein</fullName>
    </submittedName>
</protein>
<keyword evidence="1 2" id="KW-0732">Signal</keyword>
<dbReference type="AlphaFoldDB" id="A0A1I3RYE5"/>
<dbReference type="EMBL" id="FORM01000008">
    <property type="protein sequence ID" value="SFJ50286.1"/>
    <property type="molecule type" value="Genomic_DNA"/>
</dbReference>
<dbReference type="InterPro" id="IPR026444">
    <property type="entry name" value="Secre_tail"/>
</dbReference>
<feature type="signal peptide" evidence="2">
    <location>
        <begin position="1"/>
        <end position="29"/>
    </location>
</feature>
<dbReference type="Proteomes" id="UP000199559">
    <property type="component" value="Unassembled WGS sequence"/>
</dbReference>
<gene>
    <name evidence="4" type="ORF">SAMN05443431_108179</name>
</gene>
<dbReference type="RefSeq" id="WP_090841512.1">
    <property type="nucleotide sequence ID" value="NZ_FORM01000008.1"/>
</dbReference>
<keyword evidence="5" id="KW-1185">Reference proteome</keyword>
<evidence type="ECO:0000256" key="1">
    <source>
        <dbReference type="ARBA" id="ARBA00022729"/>
    </source>
</evidence>
<evidence type="ECO:0000259" key="3">
    <source>
        <dbReference type="Pfam" id="PF18962"/>
    </source>
</evidence>